<organism evidence="2 3">
    <name type="scientific">Candidatus Rhodobacter oscarellae</name>
    <dbReference type="NCBI Taxonomy" id="1675527"/>
    <lineage>
        <taxon>Bacteria</taxon>
        <taxon>Pseudomonadati</taxon>
        <taxon>Pseudomonadota</taxon>
        <taxon>Alphaproteobacteria</taxon>
        <taxon>Rhodobacterales</taxon>
        <taxon>Rhodobacter group</taxon>
        <taxon>Rhodobacter</taxon>
    </lineage>
</organism>
<feature type="compositionally biased region" description="Basic and acidic residues" evidence="1">
    <location>
        <begin position="40"/>
        <end position="59"/>
    </location>
</feature>
<dbReference type="STRING" id="1675527.AIOL_001836"/>
<dbReference type="PATRIC" id="fig|1675527.3.peg.1932"/>
<dbReference type="Proteomes" id="UP000037178">
    <property type="component" value="Unassembled WGS sequence"/>
</dbReference>
<comment type="caution">
    <text evidence="2">The sequence shown here is derived from an EMBL/GenBank/DDBJ whole genome shotgun (WGS) entry which is preliminary data.</text>
</comment>
<keyword evidence="3" id="KW-1185">Reference proteome</keyword>
<gene>
    <name evidence="2" type="ORF">AIOL_001836</name>
</gene>
<evidence type="ECO:0000256" key="1">
    <source>
        <dbReference type="SAM" id="MobiDB-lite"/>
    </source>
</evidence>
<protein>
    <submittedName>
        <fullName evidence="2">Uncharacterized protein</fullName>
    </submittedName>
</protein>
<dbReference type="AlphaFoldDB" id="A0A0J9E4Z6"/>
<evidence type="ECO:0000313" key="3">
    <source>
        <dbReference type="Proteomes" id="UP000037178"/>
    </source>
</evidence>
<dbReference type="EMBL" id="LFTY01000002">
    <property type="protein sequence ID" value="KMW56879.1"/>
    <property type="molecule type" value="Genomic_DNA"/>
</dbReference>
<reference evidence="2 3" key="1">
    <citation type="submission" date="2015-06" db="EMBL/GenBank/DDBJ databases">
        <title>Draft genome sequence of an Alphaproteobacteria species associated to the Mediterranean sponge Oscarella lobularis.</title>
        <authorList>
            <person name="Jourda C."/>
            <person name="Santini S."/>
            <person name="Claverie J.-M."/>
        </authorList>
    </citation>
    <scope>NUCLEOTIDE SEQUENCE [LARGE SCALE GENOMIC DNA]</scope>
    <source>
        <strain evidence="2">IGS</strain>
    </source>
</reference>
<accession>A0A0J9E4Z6</accession>
<feature type="region of interest" description="Disordered" evidence="1">
    <location>
        <begin position="40"/>
        <end position="75"/>
    </location>
</feature>
<name>A0A0J9E4Z6_9RHOB</name>
<proteinExistence type="predicted"/>
<sequence>MALVHMRLAGKSIRTAQDLDAEFKYEAQRKRQKEIERAIEMNKEIRRDPEAATEKREIDEMLQANSRAPEDRKDD</sequence>
<evidence type="ECO:0000313" key="2">
    <source>
        <dbReference type="EMBL" id="KMW56879.1"/>
    </source>
</evidence>